<dbReference type="SUPFAM" id="SSF55424">
    <property type="entry name" value="FAD/NAD-linked reductases, dimerisation (C-terminal) domain"/>
    <property type="match status" value="1"/>
</dbReference>
<dbReference type="InterPro" id="IPR016156">
    <property type="entry name" value="FAD/NAD-linked_Rdtase_dimer_sf"/>
</dbReference>
<dbReference type="Pfam" id="PF07992">
    <property type="entry name" value="Pyr_redox_2"/>
    <property type="match status" value="1"/>
</dbReference>
<evidence type="ECO:0000256" key="4">
    <source>
        <dbReference type="ARBA" id="ARBA00022827"/>
    </source>
</evidence>
<comment type="similarity">
    <text evidence="2">Belongs to the FAD-dependent oxidoreductase family.</text>
</comment>
<dbReference type="Gene3D" id="3.30.390.30">
    <property type="match status" value="1"/>
</dbReference>
<dbReference type="PANTHER" id="PTHR43557">
    <property type="entry name" value="APOPTOSIS-INDUCING FACTOR 1"/>
    <property type="match status" value="1"/>
</dbReference>
<evidence type="ECO:0000313" key="7">
    <source>
        <dbReference type="Proteomes" id="UP001318040"/>
    </source>
</evidence>
<dbReference type="PANTHER" id="PTHR43557:SF2">
    <property type="entry name" value="RIESKE DOMAIN-CONTAINING PROTEIN-RELATED"/>
    <property type="match status" value="1"/>
</dbReference>
<feature type="non-terminal residue" evidence="8">
    <location>
        <position position="1"/>
    </location>
</feature>
<dbReference type="InterPro" id="IPR036188">
    <property type="entry name" value="FAD/NAD-bd_sf"/>
</dbReference>
<feature type="domain" description="FAD/NAD(P)-binding" evidence="6">
    <location>
        <begin position="1"/>
        <end position="290"/>
    </location>
</feature>
<dbReference type="InterPro" id="IPR050446">
    <property type="entry name" value="FAD-oxidoreductase/Apoptosis"/>
</dbReference>
<dbReference type="RefSeq" id="XP_032801211.1">
    <property type="nucleotide sequence ID" value="XM_032945320.1"/>
</dbReference>
<evidence type="ECO:0000256" key="1">
    <source>
        <dbReference type="ARBA" id="ARBA00001974"/>
    </source>
</evidence>
<keyword evidence="7" id="KW-1185">Reference proteome</keyword>
<keyword evidence="4" id="KW-0274">FAD</keyword>
<sequence length="398" mass="43403">PASVVCAETLRQEGFTGLVTMITREHFHPYDRPKLSKMMDTTAEAMSLRPPEFYQEHDITVLTGTEAVSVDIRSRLVTLSSGSTLAYDKLLIATGATPRVLSCPGAHLEGVFTLRSPDEANRIASMAAGANLVVVGSSFIGMEVAASLSDKAHSVSVVGSSDVPFKRTLGVLVGQAIMKLCERHGVKFYMSHEVSELRGVDGRLREVKLKSGKVLRADVCVMGIGVVPSTGFLKHSGIHLDSRGHIPLDKSLQSNVPAVYAAGDVASFPLPLRAGKRVNISHWQVAHAHGRAVGLAMMNREVEFKTVPFFWTALCGKSLRYTGYGDGFEDVLIQGDLDELRFIAYYIKNEDVVAVASMNWDPVVSHFAEVMNSGGTVTRRDVESSDLPWVKEHEQMKF</sequence>
<accession>A0AAJ7SM66</accession>
<evidence type="ECO:0000313" key="8">
    <source>
        <dbReference type="RefSeq" id="XP_032801211.1"/>
    </source>
</evidence>
<dbReference type="CTD" id="150209"/>
<reference evidence="8" key="1">
    <citation type="submission" date="2025-08" db="UniProtKB">
        <authorList>
            <consortium name="RefSeq"/>
        </authorList>
    </citation>
    <scope>IDENTIFICATION</scope>
    <source>
        <tissue evidence="8">Sperm</tissue>
    </source>
</reference>
<gene>
    <name evidence="8" type="primary">AIFM3</name>
</gene>
<dbReference type="Gene3D" id="3.50.50.60">
    <property type="entry name" value="FAD/NAD(P)-binding domain"/>
    <property type="match status" value="2"/>
</dbReference>
<dbReference type="SUPFAM" id="SSF51905">
    <property type="entry name" value="FAD/NAD(P)-binding domain"/>
    <property type="match status" value="1"/>
</dbReference>
<name>A0AAJ7SM66_PETMA</name>
<keyword evidence="3" id="KW-0285">Flavoprotein</keyword>
<dbReference type="Proteomes" id="UP001318040">
    <property type="component" value="Unplaced"/>
</dbReference>
<dbReference type="InterPro" id="IPR023753">
    <property type="entry name" value="FAD/NAD-binding_dom"/>
</dbReference>
<proteinExistence type="inferred from homology"/>
<evidence type="ECO:0000256" key="3">
    <source>
        <dbReference type="ARBA" id="ARBA00022630"/>
    </source>
</evidence>
<keyword evidence="5" id="KW-0560">Oxidoreductase</keyword>
<evidence type="ECO:0000256" key="5">
    <source>
        <dbReference type="ARBA" id="ARBA00023002"/>
    </source>
</evidence>
<dbReference type="AlphaFoldDB" id="A0AAJ7SM66"/>
<evidence type="ECO:0000256" key="2">
    <source>
        <dbReference type="ARBA" id="ARBA00006442"/>
    </source>
</evidence>
<organism evidence="7 8">
    <name type="scientific">Petromyzon marinus</name>
    <name type="common">Sea lamprey</name>
    <dbReference type="NCBI Taxonomy" id="7757"/>
    <lineage>
        <taxon>Eukaryota</taxon>
        <taxon>Metazoa</taxon>
        <taxon>Chordata</taxon>
        <taxon>Craniata</taxon>
        <taxon>Vertebrata</taxon>
        <taxon>Cyclostomata</taxon>
        <taxon>Hyperoartia</taxon>
        <taxon>Petromyzontiformes</taxon>
        <taxon>Petromyzontidae</taxon>
        <taxon>Petromyzon</taxon>
    </lineage>
</organism>
<comment type="cofactor">
    <cofactor evidence="1">
        <name>FAD</name>
        <dbReference type="ChEBI" id="CHEBI:57692"/>
    </cofactor>
</comment>
<dbReference type="GO" id="GO:0016651">
    <property type="term" value="F:oxidoreductase activity, acting on NAD(P)H"/>
    <property type="evidence" value="ECO:0007669"/>
    <property type="project" value="TreeGrafter"/>
</dbReference>
<dbReference type="KEGG" id="pmrn:116938195"/>
<dbReference type="GO" id="GO:0005737">
    <property type="term" value="C:cytoplasm"/>
    <property type="evidence" value="ECO:0007669"/>
    <property type="project" value="TreeGrafter"/>
</dbReference>
<protein>
    <submittedName>
        <fullName evidence="8">Apoptosis-inducing factor 3</fullName>
    </submittedName>
</protein>
<dbReference type="PRINTS" id="PR00411">
    <property type="entry name" value="PNDRDTASEI"/>
</dbReference>
<dbReference type="PRINTS" id="PR00368">
    <property type="entry name" value="FADPNR"/>
</dbReference>
<evidence type="ECO:0000259" key="6">
    <source>
        <dbReference type="Pfam" id="PF07992"/>
    </source>
</evidence>